<evidence type="ECO:0000256" key="7">
    <source>
        <dbReference type="ARBA" id="ARBA00023125"/>
    </source>
</evidence>
<accession>A0AAV4VQG3</accession>
<dbReference type="GO" id="GO:0003677">
    <property type="term" value="F:DNA binding"/>
    <property type="evidence" value="ECO:0007669"/>
    <property type="project" value="UniProtKB-KW"/>
</dbReference>
<evidence type="ECO:0000256" key="8">
    <source>
        <dbReference type="ARBA" id="ARBA00023163"/>
    </source>
</evidence>
<dbReference type="SUPFAM" id="SSF57667">
    <property type="entry name" value="beta-beta-alpha zinc fingers"/>
    <property type="match status" value="2"/>
</dbReference>
<dbReference type="GO" id="GO:0006355">
    <property type="term" value="P:regulation of DNA-templated transcription"/>
    <property type="evidence" value="ECO:0007669"/>
    <property type="project" value="UniProtKB-ARBA"/>
</dbReference>
<dbReference type="FunFam" id="3.30.160.60:FF:000478">
    <property type="entry name" value="Zinc finger protein 133"/>
    <property type="match status" value="1"/>
</dbReference>
<evidence type="ECO:0000313" key="14">
    <source>
        <dbReference type="Proteomes" id="UP001054837"/>
    </source>
</evidence>
<dbReference type="InterPro" id="IPR036236">
    <property type="entry name" value="Znf_C2H2_sf"/>
</dbReference>
<keyword evidence="5" id="KW-0862">Zinc</keyword>
<evidence type="ECO:0000313" key="13">
    <source>
        <dbReference type="EMBL" id="GIY72368.1"/>
    </source>
</evidence>
<dbReference type="AlphaFoldDB" id="A0AAV4VQG3"/>
<proteinExistence type="predicted"/>
<protein>
    <recommendedName>
        <fullName evidence="12">C2H2-type domain-containing protein</fullName>
    </recommendedName>
</protein>
<dbReference type="PANTHER" id="PTHR47772:SF13">
    <property type="entry name" value="GASTRULA ZINC FINGER PROTEIN XLCGF49.1-LIKE-RELATED"/>
    <property type="match status" value="1"/>
</dbReference>
<evidence type="ECO:0000256" key="4">
    <source>
        <dbReference type="ARBA" id="ARBA00022771"/>
    </source>
</evidence>
<evidence type="ECO:0000256" key="2">
    <source>
        <dbReference type="ARBA" id="ARBA00022723"/>
    </source>
</evidence>
<gene>
    <name evidence="13" type="ORF">CDAR_523661</name>
</gene>
<keyword evidence="7" id="KW-0238">DNA-binding</keyword>
<feature type="domain" description="C2H2-type" evidence="12">
    <location>
        <begin position="983"/>
        <end position="1010"/>
    </location>
</feature>
<evidence type="ECO:0000256" key="11">
    <source>
        <dbReference type="SAM" id="MobiDB-lite"/>
    </source>
</evidence>
<dbReference type="InterPro" id="IPR013087">
    <property type="entry name" value="Znf_C2H2_type"/>
</dbReference>
<comment type="subcellular location">
    <subcellularLocation>
        <location evidence="1">Nucleus</location>
    </subcellularLocation>
</comment>
<dbReference type="FunFam" id="3.30.160.60:FF:000325">
    <property type="entry name" value="ZFP90 zinc finger protein"/>
    <property type="match status" value="1"/>
</dbReference>
<dbReference type="FunFam" id="3.30.160.60:FF:002343">
    <property type="entry name" value="Zinc finger protein 33A"/>
    <property type="match status" value="1"/>
</dbReference>
<feature type="domain" description="C2H2-type" evidence="12">
    <location>
        <begin position="927"/>
        <end position="954"/>
    </location>
</feature>
<dbReference type="PROSITE" id="PS50157">
    <property type="entry name" value="ZINC_FINGER_C2H2_2"/>
    <property type="match status" value="3"/>
</dbReference>
<dbReference type="EMBL" id="BPLQ01013480">
    <property type="protein sequence ID" value="GIY72368.1"/>
    <property type="molecule type" value="Genomic_DNA"/>
</dbReference>
<name>A0AAV4VQG3_9ARAC</name>
<comment type="caution">
    <text evidence="13">The sequence shown here is derived from an EMBL/GenBank/DDBJ whole genome shotgun (WGS) entry which is preliminary data.</text>
</comment>
<keyword evidence="3" id="KW-0677">Repeat</keyword>
<keyword evidence="8" id="KW-0804">Transcription</keyword>
<evidence type="ECO:0000256" key="5">
    <source>
        <dbReference type="ARBA" id="ARBA00022833"/>
    </source>
</evidence>
<sequence>MAIWNCEFCNAYVTDFEVHYCRNFENQYRQSDATLPRSSSDNLVETIDSRSALPMNYGEGWPGMGQINSSTQQSFLPVMHQQTYCEEISAAQYGVTDQNPYNPESSDILFPGRPPIEENESKSIHLQHTTGASNVIEDHNYQYRDALIPEHTSMSIVDSKFLPGFQQTYGQINTPMNQMFQHSTAPSQMECSGIFRTNKVSSHFPSTYNNFDLSGHILTNETSRYSGMALETPTLNIQNAQYITRNPIHPTNSIEQKGTFPFEISTCDDPLQNLPFDTNRLCSNKEENIFENNPINITNPISQPSTSQISMEYHESPVANIDAIKFKKDENKSKHKQLADFSYGIAETFSNPSNATQIRQCNFGLGANNNKIEPSAFERSGLVTCSSKNHQACNISTTSVVKESHATYKNHPEDMISDRNVNSSKNLDAPSGNAKKQSYKYCKDRKSYLPLRDQPEFLNPFSTFARPYKCNFCAKSNFRNQHRQISATLPRSSSDNLVEDIDSRSALPMNYDAGWPAMGQINSSTQQSFLPVMHQQTNCEDMSAAEMVSEYGVMYQNPYNPETSDILFPGRPPIEENESKSIYLQRTTGSSNVIEDQNYQYHDALIPEHITMSIADRNFLPDFQQTYGQINTPMNRMFQHPTAPLQMECSFIFRTNEVSALFPSTYYNFGPSEHMSTNETSRYSGMALETPTLNIQNAQYITRNPIPLTNSTEQKETFPFEILTYDDPLENVPFCINSLYSNKEEICFENNNPNNITDVIPLPSTSQISMDYQELRAANIDAIKFKKDENKLKHKQLADFNYGIAQNFSNHSTTTQIREFNFGIRANSNKIEPCALERSGLVTCSSENHQACNISTASLVKESHATFKNHPEDMIFSKNLNSSKNLDAPSGNSTKQLYKYCKDKKSYVPLTDQLEFHNRSLTFAKPYKCNFCDKLYVNSSSLGKHVRTHNSDKPYQCTECDKRFSTNSKLHVHFSTHTGEKPYSCGECGKCFSTNGELRVRFRTHTGEKPYLF</sequence>
<feature type="domain" description="C2H2-type" evidence="12">
    <location>
        <begin position="955"/>
        <end position="982"/>
    </location>
</feature>
<reference evidence="13 14" key="1">
    <citation type="submission" date="2021-06" db="EMBL/GenBank/DDBJ databases">
        <title>Caerostris darwini draft genome.</title>
        <authorList>
            <person name="Kono N."/>
            <person name="Arakawa K."/>
        </authorList>
    </citation>
    <scope>NUCLEOTIDE SEQUENCE [LARGE SCALE GENOMIC DNA]</scope>
</reference>
<keyword evidence="14" id="KW-1185">Reference proteome</keyword>
<keyword evidence="2" id="KW-0479">Metal-binding</keyword>
<dbReference type="InterPro" id="IPR050636">
    <property type="entry name" value="C2H2-ZF_domain-containing"/>
</dbReference>
<dbReference type="GO" id="GO:0005634">
    <property type="term" value="C:nucleus"/>
    <property type="evidence" value="ECO:0007669"/>
    <property type="project" value="UniProtKB-SubCell"/>
</dbReference>
<feature type="region of interest" description="Disordered" evidence="11">
    <location>
        <begin position="413"/>
        <end position="435"/>
    </location>
</feature>
<organism evidence="13 14">
    <name type="scientific">Caerostris darwini</name>
    <dbReference type="NCBI Taxonomy" id="1538125"/>
    <lineage>
        <taxon>Eukaryota</taxon>
        <taxon>Metazoa</taxon>
        <taxon>Ecdysozoa</taxon>
        <taxon>Arthropoda</taxon>
        <taxon>Chelicerata</taxon>
        <taxon>Arachnida</taxon>
        <taxon>Araneae</taxon>
        <taxon>Araneomorphae</taxon>
        <taxon>Entelegynae</taxon>
        <taxon>Araneoidea</taxon>
        <taxon>Araneidae</taxon>
        <taxon>Caerostris</taxon>
    </lineage>
</organism>
<keyword evidence="4 10" id="KW-0863">Zinc-finger</keyword>
<evidence type="ECO:0000256" key="10">
    <source>
        <dbReference type="PROSITE-ProRule" id="PRU00042"/>
    </source>
</evidence>
<keyword evidence="9" id="KW-0539">Nucleus</keyword>
<evidence type="ECO:0000259" key="12">
    <source>
        <dbReference type="PROSITE" id="PS50157"/>
    </source>
</evidence>
<dbReference type="Proteomes" id="UP001054837">
    <property type="component" value="Unassembled WGS sequence"/>
</dbReference>
<evidence type="ECO:0000256" key="9">
    <source>
        <dbReference type="ARBA" id="ARBA00023242"/>
    </source>
</evidence>
<dbReference type="SMART" id="SM00355">
    <property type="entry name" value="ZnF_C2H2"/>
    <property type="match status" value="3"/>
</dbReference>
<evidence type="ECO:0000256" key="3">
    <source>
        <dbReference type="ARBA" id="ARBA00022737"/>
    </source>
</evidence>
<keyword evidence="6" id="KW-0805">Transcription regulation</keyword>
<evidence type="ECO:0000256" key="1">
    <source>
        <dbReference type="ARBA" id="ARBA00004123"/>
    </source>
</evidence>
<dbReference type="GO" id="GO:0008270">
    <property type="term" value="F:zinc ion binding"/>
    <property type="evidence" value="ECO:0007669"/>
    <property type="project" value="UniProtKB-KW"/>
</dbReference>
<dbReference type="PROSITE" id="PS00028">
    <property type="entry name" value="ZINC_FINGER_C2H2_1"/>
    <property type="match status" value="2"/>
</dbReference>
<dbReference type="PANTHER" id="PTHR47772">
    <property type="entry name" value="ZINC FINGER PROTEIN 200"/>
    <property type="match status" value="1"/>
</dbReference>
<dbReference type="Pfam" id="PF00096">
    <property type="entry name" value="zf-C2H2"/>
    <property type="match status" value="2"/>
</dbReference>
<dbReference type="Gene3D" id="3.30.160.60">
    <property type="entry name" value="Classic Zinc Finger"/>
    <property type="match status" value="3"/>
</dbReference>
<evidence type="ECO:0000256" key="6">
    <source>
        <dbReference type="ARBA" id="ARBA00023015"/>
    </source>
</evidence>